<gene>
    <name evidence="1" type="ORF">H4S07_004591</name>
</gene>
<dbReference type="EMBL" id="JANBUP010001903">
    <property type="protein sequence ID" value="KAJ2802883.1"/>
    <property type="molecule type" value="Genomic_DNA"/>
</dbReference>
<name>A0ACC1L8Z3_9FUNG</name>
<evidence type="ECO:0000313" key="1">
    <source>
        <dbReference type="EMBL" id="KAJ2802883.1"/>
    </source>
</evidence>
<evidence type="ECO:0000313" key="2">
    <source>
        <dbReference type="Proteomes" id="UP001140096"/>
    </source>
</evidence>
<accession>A0ACC1L8Z3</accession>
<reference evidence="1" key="1">
    <citation type="submission" date="2022-07" db="EMBL/GenBank/DDBJ databases">
        <title>Phylogenomic reconstructions and comparative analyses of Kickxellomycotina fungi.</title>
        <authorList>
            <person name="Reynolds N.K."/>
            <person name="Stajich J.E."/>
            <person name="Barry K."/>
            <person name="Grigoriev I.V."/>
            <person name="Crous P."/>
            <person name="Smith M.E."/>
        </authorList>
    </citation>
    <scope>NUCLEOTIDE SEQUENCE</scope>
    <source>
        <strain evidence="1">CBS 102833</strain>
    </source>
</reference>
<feature type="non-terminal residue" evidence="1">
    <location>
        <position position="1"/>
    </location>
</feature>
<proteinExistence type="predicted"/>
<sequence length="103" mass="11909">KADEDFKKLYEGVERKNRPGQRARRQKFEQVYGKEANHIKLLTKDKKPRDKPKRHATTSDAATPKPAAANATEQMHPSWEAKRRQKEILAQAKEVKGNKIVFD</sequence>
<protein>
    <submittedName>
        <fullName evidence="1">Uncharacterized protein</fullName>
    </submittedName>
</protein>
<dbReference type="Proteomes" id="UP001140096">
    <property type="component" value="Unassembled WGS sequence"/>
</dbReference>
<keyword evidence="2" id="KW-1185">Reference proteome</keyword>
<comment type="caution">
    <text evidence="1">The sequence shown here is derived from an EMBL/GenBank/DDBJ whole genome shotgun (WGS) entry which is preliminary data.</text>
</comment>
<organism evidence="1 2">
    <name type="scientific">Coemansia furcata</name>
    <dbReference type="NCBI Taxonomy" id="417177"/>
    <lineage>
        <taxon>Eukaryota</taxon>
        <taxon>Fungi</taxon>
        <taxon>Fungi incertae sedis</taxon>
        <taxon>Zoopagomycota</taxon>
        <taxon>Kickxellomycotina</taxon>
        <taxon>Kickxellomycetes</taxon>
        <taxon>Kickxellales</taxon>
        <taxon>Kickxellaceae</taxon>
        <taxon>Coemansia</taxon>
    </lineage>
</organism>